<evidence type="ECO:0000256" key="3">
    <source>
        <dbReference type="ARBA" id="ARBA00038471"/>
    </source>
</evidence>
<accession>A0ABC8TL94</accession>
<dbReference type="PANTHER" id="PTHR36710:SF1">
    <property type="entry name" value="F14J9.2 PROTEIN"/>
    <property type="match status" value="1"/>
</dbReference>
<dbReference type="InterPro" id="IPR035513">
    <property type="entry name" value="Invertase/methylesterase_inhib"/>
</dbReference>
<feature type="domain" description="Pectinesterase inhibitor" evidence="4">
    <location>
        <begin position="15"/>
        <end position="157"/>
    </location>
</feature>
<dbReference type="PANTHER" id="PTHR36710">
    <property type="entry name" value="PECTINESTERASE INHIBITOR-LIKE"/>
    <property type="match status" value="1"/>
</dbReference>
<protein>
    <recommendedName>
        <fullName evidence="4">Pectinesterase inhibitor domain-containing protein</fullName>
    </recommendedName>
</protein>
<dbReference type="EMBL" id="CAUOFW020009724">
    <property type="protein sequence ID" value="CAK9186857.1"/>
    <property type="molecule type" value="Genomic_DNA"/>
</dbReference>
<dbReference type="InterPro" id="IPR006501">
    <property type="entry name" value="Pectinesterase_inhib_dom"/>
</dbReference>
<dbReference type="InterPro" id="IPR034086">
    <property type="entry name" value="PMEI_plant"/>
</dbReference>
<dbReference type="SMART" id="SM00856">
    <property type="entry name" value="PMEI"/>
    <property type="match status" value="1"/>
</dbReference>
<evidence type="ECO:0000259" key="4">
    <source>
        <dbReference type="SMART" id="SM00856"/>
    </source>
</evidence>
<keyword evidence="1" id="KW-0732">Signal</keyword>
<dbReference type="EMBL" id="CAUOFW020005456">
    <property type="protein sequence ID" value="CAK9170228.1"/>
    <property type="molecule type" value="Genomic_DNA"/>
</dbReference>
<organism evidence="5 7">
    <name type="scientific">Ilex paraguariensis</name>
    <name type="common">yerba mate</name>
    <dbReference type="NCBI Taxonomy" id="185542"/>
    <lineage>
        <taxon>Eukaryota</taxon>
        <taxon>Viridiplantae</taxon>
        <taxon>Streptophyta</taxon>
        <taxon>Embryophyta</taxon>
        <taxon>Tracheophyta</taxon>
        <taxon>Spermatophyta</taxon>
        <taxon>Magnoliopsida</taxon>
        <taxon>eudicotyledons</taxon>
        <taxon>Gunneridae</taxon>
        <taxon>Pentapetalae</taxon>
        <taxon>asterids</taxon>
        <taxon>campanulids</taxon>
        <taxon>Aquifoliales</taxon>
        <taxon>Aquifoliaceae</taxon>
        <taxon>Ilex</taxon>
    </lineage>
</organism>
<dbReference type="Pfam" id="PF04043">
    <property type="entry name" value="PMEI"/>
    <property type="match status" value="1"/>
</dbReference>
<evidence type="ECO:0000256" key="2">
    <source>
        <dbReference type="ARBA" id="ARBA00023157"/>
    </source>
</evidence>
<dbReference type="NCBIfam" id="TIGR01614">
    <property type="entry name" value="PME_inhib"/>
    <property type="match status" value="1"/>
</dbReference>
<dbReference type="SUPFAM" id="SSF101148">
    <property type="entry name" value="Plant invertase/pectin methylesterase inhibitor"/>
    <property type="match status" value="1"/>
</dbReference>
<reference evidence="5 7" key="1">
    <citation type="submission" date="2024-02" db="EMBL/GenBank/DDBJ databases">
        <authorList>
            <person name="Vignale AGUSTIN F."/>
            <person name="Sosa J E."/>
            <person name="Modenutti C."/>
        </authorList>
    </citation>
    <scope>NUCLEOTIDE SEQUENCE [LARGE SCALE GENOMIC DNA]</scope>
</reference>
<evidence type="ECO:0000256" key="1">
    <source>
        <dbReference type="ARBA" id="ARBA00022729"/>
    </source>
</evidence>
<gene>
    <name evidence="5" type="ORF">ILEXP_LOCUS39713</name>
    <name evidence="6" type="ORF">ILEXP_LOCUS57361</name>
</gene>
<keyword evidence="2" id="KW-1015">Disulfide bond</keyword>
<proteinExistence type="inferred from homology"/>
<dbReference type="Proteomes" id="UP001642360">
    <property type="component" value="Unassembled WGS sequence"/>
</dbReference>
<sequence length="161" mass="18499">MVIFLFIQPSISTSETEEMIIWICDHCCGLDHHYCYTVFVHNLPVPNTNIVGLNQIAIAQSLLNATSNQVFVLRLRDNTSDPKQKGLLNICVDSYSRLTDIFTEAFRLFNFRDYKKMASIEFDAAKQIDDCQTAFKSPTMTQRNWEMKELSNMAVYAAKLL</sequence>
<evidence type="ECO:0000313" key="5">
    <source>
        <dbReference type="EMBL" id="CAK9170228.1"/>
    </source>
</evidence>
<evidence type="ECO:0000313" key="7">
    <source>
        <dbReference type="Proteomes" id="UP001642360"/>
    </source>
</evidence>
<dbReference type="CDD" id="cd15797">
    <property type="entry name" value="PMEI"/>
    <property type="match status" value="1"/>
</dbReference>
<dbReference type="Gene3D" id="1.20.140.40">
    <property type="entry name" value="Invertase/pectin methylesterase inhibitor family protein"/>
    <property type="match status" value="1"/>
</dbReference>
<comment type="similarity">
    <text evidence="3">Belongs to the PMEI family.</text>
</comment>
<evidence type="ECO:0000313" key="6">
    <source>
        <dbReference type="EMBL" id="CAK9186857.1"/>
    </source>
</evidence>
<comment type="caution">
    <text evidence="5">The sequence shown here is derived from an EMBL/GenBank/DDBJ whole genome shotgun (WGS) entry which is preliminary data.</text>
</comment>
<name>A0ABC8TL94_9AQUA</name>
<dbReference type="AlphaFoldDB" id="A0ABC8TL94"/>
<dbReference type="InterPro" id="IPR052421">
    <property type="entry name" value="PCW_Enzyme_Inhibitor"/>
</dbReference>
<keyword evidence="7" id="KW-1185">Reference proteome</keyword>